<evidence type="ECO:0000256" key="1">
    <source>
        <dbReference type="SAM" id="Phobius"/>
    </source>
</evidence>
<proteinExistence type="predicted"/>
<dbReference type="PANTHER" id="PTHR37308">
    <property type="entry name" value="INTEGRAL MEMBRANE PROTEIN"/>
    <property type="match status" value="1"/>
</dbReference>
<dbReference type="AlphaFoldDB" id="A0A1H6N596"/>
<dbReference type="STRING" id="173990.SAMN05660691_03271"/>
<dbReference type="Pfam" id="PF04018">
    <property type="entry name" value="VCA0040-like"/>
    <property type="match status" value="1"/>
</dbReference>
<feature type="transmembrane region" description="Helical" evidence="1">
    <location>
        <begin position="121"/>
        <end position="141"/>
    </location>
</feature>
<keyword evidence="3" id="KW-1185">Reference proteome</keyword>
<dbReference type="RefSeq" id="WP_092795631.1">
    <property type="nucleotide sequence ID" value="NZ_FNXF01000015.1"/>
</dbReference>
<feature type="transmembrane region" description="Helical" evidence="1">
    <location>
        <begin position="96"/>
        <end position="114"/>
    </location>
</feature>
<feature type="transmembrane region" description="Helical" evidence="1">
    <location>
        <begin position="263"/>
        <end position="281"/>
    </location>
</feature>
<organism evidence="2 3">
    <name type="scientific">Rheinheimera pacifica</name>
    <dbReference type="NCBI Taxonomy" id="173990"/>
    <lineage>
        <taxon>Bacteria</taxon>
        <taxon>Pseudomonadati</taxon>
        <taxon>Pseudomonadota</taxon>
        <taxon>Gammaproteobacteria</taxon>
        <taxon>Chromatiales</taxon>
        <taxon>Chromatiaceae</taxon>
        <taxon>Rheinheimera</taxon>
    </lineage>
</organism>
<feature type="transmembrane region" description="Helical" evidence="1">
    <location>
        <begin position="225"/>
        <end position="243"/>
    </location>
</feature>
<reference evidence="3" key="1">
    <citation type="submission" date="2016-10" db="EMBL/GenBank/DDBJ databases">
        <authorList>
            <person name="Varghese N."/>
            <person name="Submissions S."/>
        </authorList>
    </citation>
    <scope>NUCLEOTIDE SEQUENCE [LARGE SCALE GENOMIC DNA]</scope>
    <source>
        <strain evidence="3">DSM 17616</strain>
    </source>
</reference>
<dbReference type="InterPro" id="IPR007163">
    <property type="entry name" value="VCA0040-like"/>
</dbReference>
<sequence length="300" mass="32629">MQYIQWIIKGLAMGAADVVPGVSGGTLAFILGVYERLLAAISNCNVQALRLLGRGRVAALWQHIDGTFLLCLFGGIFISIFSLAGVISYFLEYRPIPLWALFNGLILAALPTLIKSLRWSLLRAGLCVLGVAFAVSVGMLAPHELNPAPWLFFIAGAIAICAMILPGISGSFILLILGMYAPVLLAVTELQFGVLALFLAGCIFGLLSFSRLLNWLLQHYHDATLALLIGVVIGAFYRIWPWQAEQKMYLPWQYARQVGDADIGMALVCLVAGVGIMLMLLNLEKWFTLPATAENATTKD</sequence>
<gene>
    <name evidence="2" type="ORF">SAMN05660691_03271</name>
</gene>
<evidence type="ECO:0000313" key="3">
    <source>
        <dbReference type="Proteomes" id="UP000199371"/>
    </source>
</evidence>
<evidence type="ECO:0000313" key="2">
    <source>
        <dbReference type="EMBL" id="SEI06596.1"/>
    </source>
</evidence>
<keyword evidence="1" id="KW-1133">Transmembrane helix</keyword>
<name>A0A1H6N596_9GAMM</name>
<dbReference type="PANTHER" id="PTHR37308:SF1">
    <property type="entry name" value="POLYPRENYL-PHOSPHATE TRANSPORTER"/>
    <property type="match status" value="1"/>
</dbReference>
<feature type="transmembrane region" description="Helical" evidence="1">
    <location>
        <begin position="194"/>
        <end position="213"/>
    </location>
</feature>
<keyword evidence="1" id="KW-0472">Membrane</keyword>
<dbReference type="OrthoDB" id="9793746at2"/>
<keyword evidence="1" id="KW-0812">Transmembrane</keyword>
<dbReference type="Proteomes" id="UP000199371">
    <property type="component" value="Unassembled WGS sequence"/>
</dbReference>
<protein>
    <submittedName>
        <fullName evidence="2">Putative membrane protein</fullName>
    </submittedName>
</protein>
<feature type="transmembrane region" description="Helical" evidence="1">
    <location>
        <begin position="68"/>
        <end position="90"/>
    </location>
</feature>
<accession>A0A1H6N596</accession>
<dbReference type="EMBL" id="FNXF01000015">
    <property type="protein sequence ID" value="SEI06596.1"/>
    <property type="molecule type" value="Genomic_DNA"/>
</dbReference>